<gene>
    <name evidence="2" type="ORF">BofuT4_uP089040.1</name>
</gene>
<feature type="transmembrane region" description="Helical" evidence="1">
    <location>
        <begin position="21"/>
        <end position="41"/>
    </location>
</feature>
<organism evidence="2 3">
    <name type="scientific">Botryotinia fuckeliana (strain T4)</name>
    <name type="common">Noble rot fungus</name>
    <name type="synonym">Botrytis cinerea</name>
    <dbReference type="NCBI Taxonomy" id="999810"/>
    <lineage>
        <taxon>Eukaryota</taxon>
        <taxon>Fungi</taxon>
        <taxon>Dikarya</taxon>
        <taxon>Ascomycota</taxon>
        <taxon>Pezizomycotina</taxon>
        <taxon>Leotiomycetes</taxon>
        <taxon>Helotiales</taxon>
        <taxon>Sclerotiniaceae</taxon>
        <taxon>Botrytis</taxon>
    </lineage>
</organism>
<dbReference type="EMBL" id="FQ790326">
    <property type="protein sequence ID" value="CCD50505.1"/>
    <property type="molecule type" value="Genomic_DNA"/>
</dbReference>
<proteinExistence type="predicted"/>
<dbReference type="Proteomes" id="UP000008177">
    <property type="component" value="Unplaced contigs"/>
</dbReference>
<evidence type="ECO:0000313" key="3">
    <source>
        <dbReference type="Proteomes" id="UP000008177"/>
    </source>
</evidence>
<evidence type="ECO:0000313" key="2">
    <source>
        <dbReference type="EMBL" id="CCD50505.1"/>
    </source>
</evidence>
<sequence>MYFAQSNQTNSSQQSEKKKNSLWILSFEVGLEIGILIYSIASLKKFVGGVAMR</sequence>
<dbReference type="InParanoid" id="G2YFF7"/>
<dbReference type="HOGENOM" id="CLU_3068414_0_0_1"/>
<keyword evidence="1" id="KW-1133">Transmembrane helix</keyword>
<keyword evidence="1" id="KW-0812">Transmembrane</keyword>
<protein>
    <submittedName>
        <fullName evidence="2">Uncharacterized protein</fullName>
    </submittedName>
</protein>
<dbReference type="AlphaFoldDB" id="G2YFF7"/>
<keyword evidence="1" id="KW-0472">Membrane</keyword>
<evidence type="ECO:0000256" key="1">
    <source>
        <dbReference type="SAM" id="Phobius"/>
    </source>
</evidence>
<reference evidence="3" key="1">
    <citation type="journal article" date="2011" name="PLoS Genet.">
        <title>Genomic analysis of the necrotrophic fungal pathogens Sclerotinia sclerotiorum and Botrytis cinerea.</title>
        <authorList>
            <person name="Amselem J."/>
            <person name="Cuomo C.A."/>
            <person name="van Kan J.A."/>
            <person name="Viaud M."/>
            <person name="Benito E.P."/>
            <person name="Couloux A."/>
            <person name="Coutinho P.M."/>
            <person name="de Vries R.P."/>
            <person name="Dyer P.S."/>
            <person name="Fillinger S."/>
            <person name="Fournier E."/>
            <person name="Gout L."/>
            <person name="Hahn M."/>
            <person name="Kohn L."/>
            <person name="Lapalu N."/>
            <person name="Plummer K.M."/>
            <person name="Pradier J.M."/>
            <person name="Quevillon E."/>
            <person name="Sharon A."/>
            <person name="Simon A."/>
            <person name="ten Have A."/>
            <person name="Tudzynski B."/>
            <person name="Tudzynski P."/>
            <person name="Wincker P."/>
            <person name="Andrew M."/>
            <person name="Anthouard V."/>
            <person name="Beever R.E."/>
            <person name="Beffa R."/>
            <person name="Benoit I."/>
            <person name="Bouzid O."/>
            <person name="Brault B."/>
            <person name="Chen Z."/>
            <person name="Choquer M."/>
            <person name="Collemare J."/>
            <person name="Cotton P."/>
            <person name="Danchin E.G."/>
            <person name="Da Silva C."/>
            <person name="Gautier A."/>
            <person name="Giraud C."/>
            <person name="Giraud T."/>
            <person name="Gonzalez C."/>
            <person name="Grossetete S."/>
            <person name="Guldener U."/>
            <person name="Henrissat B."/>
            <person name="Howlett B.J."/>
            <person name="Kodira C."/>
            <person name="Kretschmer M."/>
            <person name="Lappartient A."/>
            <person name="Leroch M."/>
            <person name="Levis C."/>
            <person name="Mauceli E."/>
            <person name="Neuveglise C."/>
            <person name="Oeser B."/>
            <person name="Pearson M."/>
            <person name="Poulain J."/>
            <person name="Poussereau N."/>
            <person name="Quesneville H."/>
            <person name="Rascle C."/>
            <person name="Schumacher J."/>
            <person name="Segurens B."/>
            <person name="Sexton A."/>
            <person name="Silva E."/>
            <person name="Sirven C."/>
            <person name="Soanes D.M."/>
            <person name="Talbot N.J."/>
            <person name="Templeton M."/>
            <person name="Yandava C."/>
            <person name="Yarden O."/>
            <person name="Zeng Q."/>
            <person name="Rollins J.A."/>
            <person name="Lebrun M.H."/>
            <person name="Dickman M."/>
        </authorList>
    </citation>
    <scope>NUCLEOTIDE SEQUENCE [LARGE SCALE GENOMIC DNA]</scope>
    <source>
        <strain evidence="3">T4</strain>
    </source>
</reference>
<accession>G2YFF7</accession>
<name>G2YFF7_BOTF4</name>